<protein>
    <recommendedName>
        <fullName evidence="3">AB hydrolase-1 domain-containing protein</fullName>
    </recommendedName>
</protein>
<accession>A0A7S0H1W6</accession>
<organism evidence="2">
    <name type="scientific">Amorphochlora amoebiformis</name>
    <dbReference type="NCBI Taxonomy" id="1561963"/>
    <lineage>
        <taxon>Eukaryota</taxon>
        <taxon>Sar</taxon>
        <taxon>Rhizaria</taxon>
        <taxon>Cercozoa</taxon>
        <taxon>Chlorarachniophyceae</taxon>
        <taxon>Amorphochlora</taxon>
    </lineage>
</organism>
<keyword evidence="1" id="KW-0472">Membrane</keyword>
<dbReference type="EMBL" id="HBEM01015174">
    <property type="protein sequence ID" value="CAD8450398.1"/>
    <property type="molecule type" value="Transcribed_RNA"/>
</dbReference>
<keyword evidence="1" id="KW-0812">Transmembrane</keyword>
<feature type="transmembrane region" description="Helical" evidence="1">
    <location>
        <begin position="60"/>
        <end position="83"/>
    </location>
</feature>
<sequence>MASMLEYMGLRPPKLPTSDASGVRVLFIHGVQADPQQYKAQVVAKAGFDVFAPNMGTKPLAFLSILVLVLLISLIGFMGSYVYQRVRYRPQKERAVALVLFALFALLLLLLFVSVNSAVWRWKFARCQQLIRVSIEDFQPHAIVASSFGAAVAVEMIRTGCWSGPTVLLSPAVDMVHRLTRLGRGEPPTIPPGVPVSVVHGQSDWIAPFTDAIRLFRESKGDVHFIDAESDGHFLQSWNDPLDMRHLVMETLSFHVDDDSLASSYVRTQSNASGHAGRYRFTTQIRAVRRAQKERSAAAVTIGL</sequence>
<evidence type="ECO:0000256" key="1">
    <source>
        <dbReference type="SAM" id="Phobius"/>
    </source>
</evidence>
<dbReference type="InterPro" id="IPR029058">
    <property type="entry name" value="AB_hydrolase_fold"/>
</dbReference>
<dbReference type="SUPFAM" id="SSF53474">
    <property type="entry name" value="alpha/beta-Hydrolases"/>
    <property type="match status" value="1"/>
</dbReference>
<evidence type="ECO:0008006" key="3">
    <source>
        <dbReference type="Google" id="ProtNLM"/>
    </source>
</evidence>
<keyword evidence="1" id="KW-1133">Transmembrane helix</keyword>
<proteinExistence type="predicted"/>
<reference evidence="2" key="1">
    <citation type="submission" date="2021-01" db="EMBL/GenBank/DDBJ databases">
        <authorList>
            <person name="Corre E."/>
            <person name="Pelletier E."/>
            <person name="Niang G."/>
            <person name="Scheremetjew M."/>
            <person name="Finn R."/>
            <person name="Kale V."/>
            <person name="Holt S."/>
            <person name="Cochrane G."/>
            <person name="Meng A."/>
            <person name="Brown T."/>
            <person name="Cohen L."/>
        </authorList>
    </citation>
    <scope>NUCLEOTIDE SEQUENCE</scope>
    <source>
        <strain evidence="2">CCMP2058</strain>
    </source>
</reference>
<gene>
    <name evidence="2" type="ORF">LAMO00422_LOCUS10473</name>
</gene>
<name>A0A7S0H1W6_9EUKA</name>
<evidence type="ECO:0000313" key="2">
    <source>
        <dbReference type="EMBL" id="CAD8450398.1"/>
    </source>
</evidence>
<dbReference type="Gene3D" id="3.40.50.1820">
    <property type="entry name" value="alpha/beta hydrolase"/>
    <property type="match status" value="1"/>
</dbReference>
<feature type="transmembrane region" description="Helical" evidence="1">
    <location>
        <begin position="95"/>
        <end position="120"/>
    </location>
</feature>
<dbReference type="AlphaFoldDB" id="A0A7S0H1W6"/>